<reference evidence="1" key="2">
    <citation type="submission" date="2021-04" db="EMBL/GenBank/DDBJ databases">
        <authorList>
            <person name="Gilroy R."/>
        </authorList>
    </citation>
    <scope>NUCLEOTIDE SEQUENCE</scope>
    <source>
        <strain evidence="1">ChiBcec16_6824</strain>
    </source>
</reference>
<dbReference type="Proteomes" id="UP000823868">
    <property type="component" value="Unassembled WGS sequence"/>
</dbReference>
<organism evidence="1 2">
    <name type="scientific">Candidatus Flavonifractor merdigallinarum</name>
    <dbReference type="NCBI Taxonomy" id="2838589"/>
    <lineage>
        <taxon>Bacteria</taxon>
        <taxon>Bacillati</taxon>
        <taxon>Bacillota</taxon>
        <taxon>Clostridia</taxon>
        <taxon>Eubacteriales</taxon>
        <taxon>Oscillospiraceae</taxon>
        <taxon>Flavonifractor</taxon>
    </lineage>
</organism>
<dbReference type="AlphaFoldDB" id="A0A9D1Y7V8"/>
<proteinExistence type="predicted"/>
<evidence type="ECO:0000313" key="1">
    <source>
        <dbReference type="EMBL" id="HIY21096.1"/>
    </source>
</evidence>
<evidence type="ECO:0000313" key="2">
    <source>
        <dbReference type="Proteomes" id="UP000823868"/>
    </source>
</evidence>
<gene>
    <name evidence="1" type="ORF">H9841_04225</name>
</gene>
<dbReference type="EMBL" id="DXDX01000077">
    <property type="protein sequence ID" value="HIY21096.1"/>
    <property type="molecule type" value="Genomic_DNA"/>
</dbReference>
<protein>
    <submittedName>
        <fullName evidence="1">Uncharacterized protein</fullName>
    </submittedName>
</protein>
<feature type="non-terminal residue" evidence="1">
    <location>
        <position position="1"/>
    </location>
</feature>
<comment type="caution">
    <text evidence="1">The sequence shown here is derived from an EMBL/GenBank/DDBJ whole genome shotgun (WGS) entry which is preliminary data.</text>
</comment>
<accession>A0A9D1Y7V8</accession>
<name>A0A9D1Y7V8_9FIRM</name>
<sequence>RAGGHRFKSCIVHQKKALKLSEFQGFSFPPNRPLFSRSAPGCLQPKANLPPLLDDAKYKIVD</sequence>
<reference evidence="1" key="1">
    <citation type="journal article" date="2021" name="PeerJ">
        <title>Extensive microbial diversity within the chicken gut microbiome revealed by metagenomics and culture.</title>
        <authorList>
            <person name="Gilroy R."/>
            <person name="Ravi A."/>
            <person name="Getino M."/>
            <person name="Pursley I."/>
            <person name="Horton D.L."/>
            <person name="Alikhan N.F."/>
            <person name="Baker D."/>
            <person name="Gharbi K."/>
            <person name="Hall N."/>
            <person name="Watson M."/>
            <person name="Adriaenssens E.M."/>
            <person name="Foster-Nyarko E."/>
            <person name="Jarju S."/>
            <person name="Secka A."/>
            <person name="Antonio M."/>
            <person name="Oren A."/>
            <person name="Chaudhuri R.R."/>
            <person name="La Ragione R."/>
            <person name="Hildebrand F."/>
            <person name="Pallen M.J."/>
        </authorList>
    </citation>
    <scope>NUCLEOTIDE SEQUENCE</scope>
    <source>
        <strain evidence="1">ChiBcec16_6824</strain>
    </source>
</reference>